<evidence type="ECO:0000313" key="1">
    <source>
        <dbReference type="EMBL" id="CAB4184516.1"/>
    </source>
</evidence>
<gene>
    <name evidence="1" type="ORF">UFOVP1124_15</name>
</gene>
<accession>A0A6J5QPJ8</accession>
<protein>
    <submittedName>
        <fullName evidence="1">Uncharacterized protein</fullName>
    </submittedName>
</protein>
<proteinExistence type="predicted"/>
<dbReference type="EMBL" id="LR797064">
    <property type="protein sequence ID" value="CAB4184516.1"/>
    <property type="molecule type" value="Genomic_DNA"/>
</dbReference>
<name>A0A6J5QPJ8_9CAUD</name>
<reference evidence="1" key="1">
    <citation type="submission" date="2020-05" db="EMBL/GenBank/DDBJ databases">
        <authorList>
            <person name="Chiriac C."/>
            <person name="Salcher M."/>
            <person name="Ghai R."/>
            <person name="Kavagutti S V."/>
        </authorList>
    </citation>
    <scope>NUCLEOTIDE SEQUENCE</scope>
</reference>
<organism evidence="1">
    <name type="scientific">uncultured Caudovirales phage</name>
    <dbReference type="NCBI Taxonomy" id="2100421"/>
    <lineage>
        <taxon>Viruses</taxon>
        <taxon>Duplodnaviria</taxon>
        <taxon>Heunggongvirae</taxon>
        <taxon>Uroviricota</taxon>
        <taxon>Caudoviricetes</taxon>
        <taxon>Peduoviridae</taxon>
        <taxon>Maltschvirus</taxon>
        <taxon>Maltschvirus maltsch</taxon>
    </lineage>
</organism>
<sequence length="125" mass="12770">MPSSHGFAVTFGGATVGKVYRFRCTLPGGQVVDVTTTGATILGTGGNARVVRQVDITAVDPITLDVEFFGVSGLGPDDRGRRAAVVVSGPISLSGSALLEDIEITGAARDKIRGTAKFIFDGSAS</sequence>